<proteinExistence type="predicted"/>
<feature type="compositionally biased region" description="Polar residues" evidence="1">
    <location>
        <begin position="12"/>
        <end position="21"/>
    </location>
</feature>
<evidence type="ECO:0000313" key="3">
    <source>
        <dbReference type="Proteomes" id="UP000294847"/>
    </source>
</evidence>
<dbReference type="EMBL" id="CP034206">
    <property type="protein sequence ID" value="QBZ59047.1"/>
    <property type="molecule type" value="Genomic_DNA"/>
</dbReference>
<evidence type="ECO:0000313" key="2">
    <source>
        <dbReference type="EMBL" id="QBZ59047.1"/>
    </source>
</evidence>
<dbReference type="Proteomes" id="UP000294847">
    <property type="component" value="Chromosome 3"/>
</dbReference>
<protein>
    <submittedName>
        <fullName evidence="2">Uncharacterized protein</fullName>
    </submittedName>
</protein>
<name>A0A4P7N8K5_PYROR</name>
<evidence type="ECO:0000256" key="1">
    <source>
        <dbReference type="SAM" id="MobiDB-lite"/>
    </source>
</evidence>
<organism evidence="2 3">
    <name type="scientific">Pyricularia oryzae</name>
    <name type="common">Rice blast fungus</name>
    <name type="synonym">Magnaporthe oryzae</name>
    <dbReference type="NCBI Taxonomy" id="318829"/>
    <lineage>
        <taxon>Eukaryota</taxon>
        <taxon>Fungi</taxon>
        <taxon>Dikarya</taxon>
        <taxon>Ascomycota</taxon>
        <taxon>Pezizomycotina</taxon>
        <taxon>Sordariomycetes</taxon>
        <taxon>Sordariomycetidae</taxon>
        <taxon>Magnaporthales</taxon>
        <taxon>Pyriculariaceae</taxon>
        <taxon>Pyricularia</taxon>
    </lineage>
</organism>
<sequence>MAARPQWPITGQDGSARNTRMTPADDPYARPARGKVRKKRWAEL</sequence>
<accession>A0A4P7N8K5</accession>
<dbReference type="AlphaFoldDB" id="A0A4P7N8K5"/>
<gene>
    <name evidence="2" type="ORF">PoMZ_04007</name>
</gene>
<feature type="region of interest" description="Disordered" evidence="1">
    <location>
        <begin position="1"/>
        <end position="44"/>
    </location>
</feature>
<reference evidence="2 3" key="1">
    <citation type="journal article" date="2019" name="Mol. Biol. Evol.">
        <title>Blast fungal genomes show frequent chromosomal changes, gene gains and losses, and effector gene turnover.</title>
        <authorList>
            <person name="Gomez Luciano L.B."/>
            <person name="Jason Tsai I."/>
            <person name="Chuma I."/>
            <person name="Tosa Y."/>
            <person name="Chen Y.H."/>
            <person name="Li J.Y."/>
            <person name="Li M.Y."/>
            <person name="Jade Lu M.Y."/>
            <person name="Nakayashiki H."/>
            <person name="Li W.H."/>
        </authorList>
    </citation>
    <scope>NUCLEOTIDE SEQUENCE [LARGE SCALE GENOMIC DNA]</scope>
    <source>
        <strain evidence="2">MZ5-1-6</strain>
    </source>
</reference>
<feature type="compositionally biased region" description="Basic residues" evidence="1">
    <location>
        <begin position="32"/>
        <end position="44"/>
    </location>
</feature>